<dbReference type="AlphaFoldDB" id="A0A9W8WUF0"/>
<feature type="region of interest" description="Disordered" evidence="2">
    <location>
        <begin position="480"/>
        <end position="506"/>
    </location>
</feature>
<comment type="caution">
    <text evidence="3">The sequence shown here is derived from an EMBL/GenBank/DDBJ whole genome shotgun (WGS) entry which is preliminary data.</text>
</comment>
<sequence length="616" mass="67662">MKVKETGVDRTAFAHITVEGRVNPLEEYGQYVDAHDKALCCYVAVEEGHKLRVKGNFSGLTLVVAYDCVVDGVCRKANSYVGKMVQNQKKKLDVDSFLYQTSDGVIDTEMSVVPYTGTTNLDKQVCETIGTIELRVYITRQFDVEHEIDDACKYDKVQESDSSAWVATYKDVPPQYQMTFEKNCSTLESRKGNAEKKKVHAKRPGKEPWAIFRFHYRAKESIEASKMDISFDPAETSVAKQEAHPLELEAVPPLALTSKPASKNDGDNSPKVVVKKKQTKPDTTTADSTSEMAPTTPTKPSTATEGPVLPKDLLRHLQSTPGNVKDDDIEPKNDSKSENIAHSTKEDVDESVTSTPKKVAKKAAKKVTDATEAGIEKPSKEVVKNMVKKADEKKDTELAETITPSSPVEFFNTPTVPHPADIPSVFDTPATSSTTAVQMMAPGTKEFVRSGGKGFQSPLKKAAAKPAPIDTTISTMLQKPVVPPAPATPMKRAPEGTLTPPPDMKRIKADTVPALTPTQRSRIASASPSPRTLSLEAQVAEQRKLVEAARKKRAEMARKKAAVDEKLAPYKQRMAEELERLRQEMVEVEAMMVVEEEDYLASEAMLAEFEQGDGGF</sequence>
<keyword evidence="4" id="KW-1185">Reference proteome</keyword>
<dbReference type="EMBL" id="JAPEUV010000096">
    <property type="protein sequence ID" value="KAJ4333367.1"/>
    <property type="molecule type" value="Genomic_DNA"/>
</dbReference>
<keyword evidence="1" id="KW-0175">Coiled coil</keyword>
<feature type="compositionally biased region" description="Polar residues" evidence="2">
    <location>
        <begin position="281"/>
        <end position="292"/>
    </location>
</feature>
<evidence type="ECO:0000313" key="3">
    <source>
        <dbReference type="EMBL" id="KAJ4333367.1"/>
    </source>
</evidence>
<feature type="compositionally biased region" description="Low complexity" evidence="2">
    <location>
        <begin position="293"/>
        <end position="304"/>
    </location>
</feature>
<dbReference type="OrthoDB" id="5309154at2759"/>
<proteinExistence type="predicted"/>
<feature type="region of interest" description="Disordered" evidence="2">
    <location>
        <begin position="236"/>
        <end position="373"/>
    </location>
</feature>
<reference evidence="3" key="1">
    <citation type="submission" date="2022-10" db="EMBL/GenBank/DDBJ databases">
        <title>Tapping the CABI collections for fungal endophytes: first genome assemblies for Collariella, Neodidymelliopsis, Ascochyta clinopodiicola, Didymella pomorum, Didymosphaeria variabile, Neocosmospora piperis and Neocucurbitaria cava.</title>
        <authorList>
            <person name="Hill R."/>
        </authorList>
    </citation>
    <scope>NUCLEOTIDE SEQUENCE</scope>
    <source>
        <strain evidence="3">IMI 360193</strain>
    </source>
</reference>
<evidence type="ECO:0000256" key="2">
    <source>
        <dbReference type="SAM" id="MobiDB-lite"/>
    </source>
</evidence>
<feature type="coiled-coil region" evidence="1">
    <location>
        <begin position="539"/>
        <end position="598"/>
    </location>
</feature>
<feature type="compositionally biased region" description="Basic and acidic residues" evidence="2">
    <location>
        <begin position="324"/>
        <end position="346"/>
    </location>
</feature>
<gene>
    <name evidence="3" type="ORF">N0V87_007658</name>
</gene>
<evidence type="ECO:0000256" key="1">
    <source>
        <dbReference type="SAM" id="Coils"/>
    </source>
</evidence>
<feature type="region of interest" description="Disordered" evidence="2">
    <location>
        <begin position="405"/>
        <end position="429"/>
    </location>
</feature>
<dbReference type="Proteomes" id="UP001140562">
    <property type="component" value="Unassembled WGS sequence"/>
</dbReference>
<evidence type="ECO:0000313" key="4">
    <source>
        <dbReference type="Proteomes" id="UP001140562"/>
    </source>
</evidence>
<feature type="region of interest" description="Disordered" evidence="2">
    <location>
        <begin position="447"/>
        <end position="466"/>
    </location>
</feature>
<organism evidence="3 4">
    <name type="scientific">Didymella glomerata</name>
    <dbReference type="NCBI Taxonomy" id="749621"/>
    <lineage>
        <taxon>Eukaryota</taxon>
        <taxon>Fungi</taxon>
        <taxon>Dikarya</taxon>
        <taxon>Ascomycota</taxon>
        <taxon>Pezizomycotina</taxon>
        <taxon>Dothideomycetes</taxon>
        <taxon>Pleosporomycetidae</taxon>
        <taxon>Pleosporales</taxon>
        <taxon>Pleosporineae</taxon>
        <taxon>Didymellaceae</taxon>
        <taxon>Didymella</taxon>
    </lineage>
</organism>
<name>A0A9W8WUF0_9PLEO</name>
<protein>
    <submittedName>
        <fullName evidence="3">Uncharacterized protein</fullName>
    </submittedName>
</protein>
<accession>A0A9W8WUF0</accession>